<dbReference type="GO" id="GO:0016491">
    <property type="term" value="F:oxidoreductase activity"/>
    <property type="evidence" value="ECO:0007669"/>
    <property type="project" value="UniProtKB-KW"/>
</dbReference>
<dbReference type="SUPFAM" id="SSF51735">
    <property type="entry name" value="NAD(P)-binding Rossmann-fold domains"/>
    <property type="match status" value="1"/>
</dbReference>
<protein>
    <submittedName>
        <fullName evidence="5">NAD(P)-dependent dehydrogenase (Short-subunit alcohol dehydrogenase family)</fullName>
    </submittedName>
</protein>
<evidence type="ECO:0000256" key="1">
    <source>
        <dbReference type="ARBA" id="ARBA00006484"/>
    </source>
</evidence>
<dbReference type="Gene3D" id="3.40.50.720">
    <property type="entry name" value="NAD(P)-binding Rossmann-like Domain"/>
    <property type="match status" value="1"/>
</dbReference>
<dbReference type="PANTHER" id="PTHR44196:SF1">
    <property type="entry name" value="DEHYDROGENASE_REDUCTASE SDR FAMILY MEMBER 7B"/>
    <property type="match status" value="1"/>
</dbReference>
<dbReference type="InterPro" id="IPR020904">
    <property type="entry name" value="Sc_DH/Rdtase_CS"/>
</dbReference>
<dbReference type="InterPro" id="IPR057326">
    <property type="entry name" value="KR_dom"/>
</dbReference>
<name>A0A853CKK1_9ACTN</name>
<accession>A0A853CKK1</accession>
<dbReference type="AlphaFoldDB" id="A0A853CKK1"/>
<dbReference type="EMBL" id="JACBZT010000001">
    <property type="protein sequence ID" value="NYJ06778.1"/>
    <property type="molecule type" value="Genomic_DNA"/>
</dbReference>
<sequence length="266" mass="26876">MTALVTGGGSGVGRAIALALAEERPVAVLGRRAAPLEETVAEIAGRGGRALAVAVDVTDDTALAAAVARVEAQLGPVDVLVNNAGSGGAPARLSDGDLGPLRSVLAVNLVAPAVLSALVLPGMVARGAGHVLNVTSLQGSRTFPGYVAYGASKAGLMRLTDSLAAELAGTGVVVVDLSPGLVRTDMTAEPELAALLADVPDDEWSPVARVAEKAVALVSGRYDVLAGRFVHAEDDLDALVAALRPEDDDARRLRMTPIAGGDPLFD</sequence>
<gene>
    <name evidence="5" type="ORF">GGQ55_003056</name>
</gene>
<dbReference type="Pfam" id="PF00106">
    <property type="entry name" value="adh_short"/>
    <property type="match status" value="1"/>
</dbReference>
<comment type="similarity">
    <text evidence="1 3">Belongs to the short-chain dehydrogenases/reductases (SDR) family.</text>
</comment>
<evidence type="ECO:0000256" key="3">
    <source>
        <dbReference type="RuleBase" id="RU000363"/>
    </source>
</evidence>
<dbReference type="PRINTS" id="PR00080">
    <property type="entry name" value="SDRFAMILY"/>
</dbReference>
<dbReference type="InterPro" id="IPR002347">
    <property type="entry name" value="SDR_fam"/>
</dbReference>
<evidence type="ECO:0000259" key="4">
    <source>
        <dbReference type="SMART" id="SM00822"/>
    </source>
</evidence>
<dbReference type="RefSeq" id="WP_179718142.1">
    <property type="nucleotide sequence ID" value="NZ_JACBZT010000001.1"/>
</dbReference>
<dbReference type="PRINTS" id="PR00081">
    <property type="entry name" value="GDHRDH"/>
</dbReference>
<dbReference type="Proteomes" id="UP000541969">
    <property type="component" value="Unassembled WGS sequence"/>
</dbReference>
<dbReference type="PROSITE" id="PS00061">
    <property type="entry name" value="ADH_SHORT"/>
    <property type="match status" value="1"/>
</dbReference>
<dbReference type="InterPro" id="IPR036291">
    <property type="entry name" value="NAD(P)-bd_dom_sf"/>
</dbReference>
<evidence type="ECO:0000313" key="5">
    <source>
        <dbReference type="EMBL" id="NYJ06778.1"/>
    </source>
</evidence>
<dbReference type="GO" id="GO:0016020">
    <property type="term" value="C:membrane"/>
    <property type="evidence" value="ECO:0007669"/>
    <property type="project" value="TreeGrafter"/>
</dbReference>
<feature type="domain" description="Ketoreductase" evidence="4">
    <location>
        <begin position="1"/>
        <end position="180"/>
    </location>
</feature>
<evidence type="ECO:0000256" key="2">
    <source>
        <dbReference type="ARBA" id="ARBA00023002"/>
    </source>
</evidence>
<organism evidence="5 6">
    <name type="scientific">Petropleomorpha daqingensis</name>
    <dbReference type="NCBI Taxonomy" id="2026353"/>
    <lineage>
        <taxon>Bacteria</taxon>
        <taxon>Bacillati</taxon>
        <taxon>Actinomycetota</taxon>
        <taxon>Actinomycetes</taxon>
        <taxon>Geodermatophilales</taxon>
        <taxon>Geodermatophilaceae</taxon>
        <taxon>Petropleomorpha</taxon>
    </lineage>
</organism>
<dbReference type="CDD" id="cd05233">
    <property type="entry name" value="SDR_c"/>
    <property type="match status" value="1"/>
</dbReference>
<reference evidence="5 6" key="1">
    <citation type="submission" date="2020-07" db="EMBL/GenBank/DDBJ databases">
        <title>Sequencing the genomes of 1000 actinobacteria strains.</title>
        <authorList>
            <person name="Klenk H.-P."/>
        </authorList>
    </citation>
    <scope>NUCLEOTIDE SEQUENCE [LARGE SCALE GENOMIC DNA]</scope>
    <source>
        <strain evidence="5 6">DSM 104001</strain>
    </source>
</reference>
<keyword evidence="6" id="KW-1185">Reference proteome</keyword>
<dbReference type="SMART" id="SM00822">
    <property type="entry name" value="PKS_KR"/>
    <property type="match status" value="1"/>
</dbReference>
<keyword evidence="2" id="KW-0560">Oxidoreductase</keyword>
<proteinExistence type="inferred from homology"/>
<evidence type="ECO:0000313" key="6">
    <source>
        <dbReference type="Proteomes" id="UP000541969"/>
    </source>
</evidence>
<comment type="caution">
    <text evidence="5">The sequence shown here is derived from an EMBL/GenBank/DDBJ whole genome shotgun (WGS) entry which is preliminary data.</text>
</comment>
<dbReference type="PANTHER" id="PTHR44196">
    <property type="entry name" value="DEHYDROGENASE/REDUCTASE SDR FAMILY MEMBER 7B"/>
    <property type="match status" value="1"/>
</dbReference>